<sequence>MAAAVGASSSAPLELIFCLHAAEPNYSDKCGASCGDNVEVRNESLPEGPVLGTQYEKSTAGLKRALPDQRKNSASCLVLLLSLLAILALAVAEVSPGGCQKERCGNVDIPYPFGISGSGCALDDSFMIDCKVISGMQKPFTGPFEVIKISAAESKAWIKMNFGWHCDGPKAEQRHVSLLQDSHSNYTVFRFSYADNKIFVIGCEILGSFVGSDMNLEHTESLLGSPSTENIRFDEEAVKSLEMGRRCRAST</sequence>
<dbReference type="Gramene" id="TVU36019">
    <property type="protein sequence ID" value="TVU36019"/>
    <property type="gene ID" value="EJB05_17929"/>
</dbReference>
<evidence type="ECO:0000256" key="1">
    <source>
        <dbReference type="ARBA" id="ARBA00004167"/>
    </source>
</evidence>
<keyword evidence="3" id="KW-0812">Transmembrane</keyword>
<keyword evidence="2" id="KW-0732">Signal</keyword>
<dbReference type="InterPro" id="IPR025287">
    <property type="entry name" value="WAK_GUB"/>
</dbReference>
<evidence type="ECO:0000256" key="3">
    <source>
        <dbReference type="SAM" id="Phobius"/>
    </source>
</evidence>
<accession>A0A5J9VII7</accession>
<protein>
    <recommendedName>
        <fullName evidence="4">Wall-associated receptor kinase galacturonan-binding domain-containing protein</fullName>
    </recommendedName>
</protein>
<evidence type="ECO:0000256" key="2">
    <source>
        <dbReference type="ARBA" id="ARBA00022729"/>
    </source>
</evidence>
<evidence type="ECO:0000259" key="4">
    <source>
        <dbReference type="Pfam" id="PF13947"/>
    </source>
</evidence>
<proteinExistence type="predicted"/>
<gene>
    <name evidence="5" type="ORF">EJB05_17929</name>
</gene>
<dbReference type="GO" id="GO:0016020">
    <property type="term" value="C:membrane"/>
    <property type="evidence" value="ECO:0007669"/>
    <property type="project" value="UniProtKB-SubCell"/>
</dbReference>
<keyword evidence="6" id="KW-1185">Reference proteome</keyword>
<reference evidence="5 6" key="1">
    <citation type="journal article" date="2019" name="Sci. Rep.">
        <title>A high-quality genome of Eragrostis curvula grass provides insights into Poaceae evolution and supports new strategies to enhance forage quality.</title>
        <authorList>
            <person name="Carballo J."/>
            <person name="Santos B.A.C.M."/>
            <person name="Zappacosta D."/>
            <person name="Garbus I."/>
            <person name="Selva J.P."/>
            <person name="Gallo C.A."/>
            <person name="Diaz A."/>
            <person name="Albertini E."/>
            <person name="Caccamo M."/>
            <person name="Echenique V."/>
        </authorList>
    </citation>
    <scope>NUCLEOTIDE SEQUENCE [LARGE SCALE GENOMIC DNA]</scope>
    <source>
        <strain evidence="6">cv. Victoria</strain>
        <tissue evidence="5">Leaf</tissue>
    </source>
</reference>
<organism evidence="5 6">
    <name type="scientific">Eragrostis curvula</name>
    <name type="common">weeping love grass</name>
    <dbReference type="NCBI Taxonomy" id="38414"/>
    <lineage>
        <taxon>Eukaryota</taxon>
        <taxon>Viridiplantae</taxon>
        <taxon>Streptophyta</taxon>
        <taxon>Embryophyta</taxon>
        <taxon>Tracheophyta</taxon>
        <taxon>Spermatophyta</taxon>
        <taxon>Magnoliopsida</taxon>
        <taxon>Liliopsida</taxon>
        <taxon>Poales</taxon>
        <taxon>Poaceae</taxon>
        <taxon>PACMAD clade</taxon>
        <taxon>Chloridoideae</taxon>
        <taxon>Eragrostideae</taxon>
        <taxon>Eragrostidinae</taxon>
        <taxon>Eragrostis</taxon>
    </lineage>
</organism>
<dbReference type="PANTHER" id="PTHR33491">
    <property type="entry name" value="OSJNBA0016N04.9 PROTEIN"/>
    <property type="match status" value="1"/>
</dbReference>
<name>A0A5J9VII7_9POAL</name>
<feature type="domain" description="Wall-associated receptor kinase galacturonan-binding" evidence="4">
    <location>
        <begin position="99"/>
        <end position="158"/>
    </location>
</feature>
<feature type="transmembrane region" description="Helical" evidence="3">
    <location>
        <begin position="73"/>
        <end position="92"/>
    </location>
</feature>
<dbReference type="Pfam" id="PF13947">
    <property type="entry name" value="GUB_WAK_bind"/>
    <property type="match status" value="1"/>
</dbReference>
<evidence type="ECO:0000313" key="6">
    <source>
        <dbReference type="Proteomes" id="UP000324897"/>
    </source>
</evidence>
<dbReference type="GO" id="GO:0030247">
    <property type="term" value="F:polysaccharide binding"/>
    <property type="evidence" value="ECO:0007669"/>
    <property type="project" value="InterPro"/>
</dbReference>
<comment type="subcellular location">
    <subcellularLocation>
        <location evidence="1">Membrane</location>
        <topology evidence="1">Single-pass membrane protein</topology>
    </subcellularLocation>
</comment>
<comment type="caution">
    <text evidence="5">The sequence shown here is derived from an EMBL/GenBank/DDBJ whole genome shotgun (WGS) entry which is preliminary data.</text>
</comment>
<dbReference type="Proteomes" id="UP000324897">
    <property type="component" value="Unassembled WGS sequence"/>
</dbReference>
<dbReference type="AlphaFoldDB" id="A0A5J9VII7"/>
<keyword evidence="3" id="KW-0472">Membrane</keyword>
<keyword evidence="3" id="KW-1133">Transmembrane helix</keyword>
<dbReference type="EMBL" id="RWGY01000009">
    <property type="protein sequence ID" value="TVU36019.1"/>
    <property type="molecule type" value="Genomic_DNA"/>
</dbReference>
<evidence type="ECO:0000313" key="5">
    <source>
        <dbReference type="EMBL" id="TVU36019.1"/>
    </source>
</evidence>